<gene>
    <name evidence="2" type="ORF">QR46_2308</name>
</gene>
<dbReference type="Gene3D" id="2.130.10.10">
    <property type="entry name" value="YVTN repeat-like/Quinoprotein amine dehydrogenase"/>
    <property type="match status" value="3"/>
</dbReference>
<feature type="region of interest" description="Disordered" evidence="1">
    <location>
        <begin position="58"/>
        <end position="89"/>
    </location>
</feature>
<organism evidence="2 3">
    <name type="scientific">Giardia duodenalis assemblage B</name>
    <dbReference type="NCBI Taxonomy" id="1394984"/>
    <lineage>
        <taxon>Eukaryota</taxon>
        <taxon>Metamonada</taxon>
        <taxon>Diplomonadida</taxon>
        <taxon>Hexamitidae</taxon>
        <taxon>Giardiinae</taxon>
        <taxon>Giardia</taxon>
    </lineage>
</organism>
<dbReference type="InterPro" id="IPR001680">
    <property type="entry name" value="WD40_rpt"/>
</dbReference>
<dbReference type="SMART" id="SM00320">
    <property type="entry name" value="WD40"/>
    <property type="match status" value="5"/>
</dbReference>
<feature type="region of interest" description="Disordered" evidence="1">
    <location>
        <begin position="1791"/>
        <end position="1814"/>
    </location>
</feature>
<proteinExistence type="predicted"/>
<protein>
    <submittedName>
        <fullName evidence="2">Putative WD-repeat family protein</fullName>
    </submittedName>
</protein>
<name>A0A132NUC5_GIAIN</name>
<dbReference type="InterPro" id="IPR015943">
    <property type="entry name" value="WD40/YVTN_repeat-like_dom_sf"/>
</dbReference>
<accession>A0A132NUC5</accession>
<dbReference type="VEuPathDB" id="GiardiaDB:QR46_2308"/>
<dbReference type="InterPro" id="IPR036322">
    <property type="entry name" value="WD40_repeat_dom_sf"/>
</dbReference>
<evidence type="ECO:0000313" key="3">
    <source>
        <dbReference type="Proteomes" id="UP000070089"/>
    </source>
</evidence>
<reference evidence="2 3" key="1">
    <citation type="journal article" date="2015" name="Mol. Biochem. Parasitol.">
        <title>Identification of polymorphic genes for use in assemblage B genotyping assays through comparative genomics of multiple assemblage B Giardia duodenalis isolates.</title>
        <authorList>
            <person name="Wielinga C."/>
            <person name="Thompson R.C."/>
            <person name="Monis P."/>
            <person name="Ryan U."/>
        </authorList>
    </citation>
    <scope>NUCLEOTIDE SEQUENCE [LARGE SCALE GENOMIC DNA]</scope>
    <source>
        <strain evidence="2 3">BAH15c1</strain>
    </source>
</reference>
<comment type="caution">
    <text evidence="2">The sequence shown here is derived from an EMBL/GenBank/DDBJ whole genome shotgun (WGS) entry which is preliminary data.</text>
</comment>
<dbReference type="PANTHER" id="PTHR44464:SF1">
    <property type="entry name" value="WD REPEAT-CONTAINING PROTEIN 17"/>
    <property type="match status" value="1"/>
</dbReference>
<dbReference type="OrthoDB" id="4869960at2759"/>
<feature type="region of interest" description="Disordered" evidence="1">
    <location>
        <begin position="1715"/>
        <end position="1734"/>
    </location>
</feature>
<dbReference type="Proteomes" id="UP000070089">
    <property type="component" value="Unassembled WGS sequence"/>
</dbReference>
<evidence type="ECO:0000256" key="1">
    <source>
        <dbReference type="SAM" id="MobiDB-lite"/>
    </source>
</evidence>
<sequence length="2016" mass="222968">MSQKYLKNILLSMKTSALSPLQPIVRSSDTEKSSLVRKSPTVLPPLRGVEVANSTGARLKLSSTSPMSPRGSALSEKKPSDDRGPDLQRNISSFSKLSDSLLKARNDSIGWLLGDNTEIANIDDTSMIIPSCQTQSREVIVSIPGYFCYCSSFSLFLYRVLSTGGGQKPLFQLIRIITLPGSHILSLTADQQTMQVAMSSMDHRIHLYSLLTGEPIQDVILELQTPPVSIKFHPNIQHSLFLLHYSTQCDGELRLIHSITGKSVAVKTGLEKALALTCSPYSKELAISFESGEIMIIGLSPDGTEEVYSRSLIAGTFTSKLPDLVSWNSKHNNFRTKSETVKSNIKYVRKLLDYVSSVLLKPVEPVSVSYDPTNHETLLVVFAFGLHCLFNTATGDCLVVYFAREGRQLDTAKLRTLFNIGFIDTILSNSDSKNIFTPAGTLPNGVSSCIFVPGEAGRFISTDCDAGIVRFWSVNSPHDLSAHRIASTAITRAYIVDLDPALQNEPVALSSHPTDLAVVKPPSFASAPFLIALIDSYGGISVYSNDFRTIIFSIPSSHYDKVLFLSYDPFNPRVFCTAGCDGLIKQWHVDFMAEPHMASASTFTCDNKQYQRVLLPYNGSGRFKTWKSNEHGKVSIMKTPACVSVIYAPRDDLPYILCSYLNGDIRFFQKHTGRHACDLISSSSFYDASLLIPRKHHFFSDYDKGFFHNILSSTFKVPHATSLAWSTQHPQLIVTGWTDGCLRFFLSTRGVHGSIADADELVMSFRLLAVFSVPWFLSAPDYEGFKVRAVRFLPRTLIVVTALESGHLLFINAQPLLSKTIRSLFDMCYEIGTSTSSVSNYSGITNEQAALEVDKSDTQSTDEKLYRQFKPLFTETASVFANRSNVFVFNLTISYRCHLEHRAVVFQHSSYTTAPVQYHGGTPRKICCLDIHPRIGLSSDADGYNLLALGDNTGVVSILLLDTNICTGNLTEGRIVIKYIYACFGTVGNRPTHNKRALLIRTLKFIHEVPTCLLLSASSSDFQLIDYTLSCCVAQAKSIKIYNSEVLSMDIHPLNPYTCIAACQDNSIRQFSLLSSGLGMSFLSFVSLKYLWSVFSNQSPSTFAAAILDAHPFTENLFSKEGVHILGSIINSSLTSDTGGAHSTELSSYTPALTTAFATIGSFFHTNQSLVSAVIALIQGEAAPYAFSPAYGYVHLVQRTEAIISVLLSDVMQTCQVPMFATLEKEILEAYQYISTYTMSSTAPDVGVSEMVSRIKHELGGMVPIYTLGTDVCLKDAPLSVSNNIMNKFKYALHLLLLSHKYALLSDVLWQFGFRNEALQVSMAIDDKERWLSQLVHEAEEVARQGGFLLHESISASTLEASSILLRETILQHRSRYNLERALPTDLSTFLLQSDQVALASYLLSGGRYPEAKIVLSFALYNATFNSQLHEFTMLYGGSTSAEEGLALHSTPSEDLISRLPTINSLYLVASLNIASSYCDARQPLAAVCELLMSRSYDQVIRLLLLNKSIFLLILLLATLIKVGERNPRLLTPQKLYPILSSHNKSSSADSSENWDSSDAIQRYKALLVTVTIELYYSYIHGSIFSSEEVFNEAEGGAQCSYQLEPLLSSSIGLLYKEVKNTPFDKSGILAPKCLTVEDVVMRYTGNYNAECAAQLDEDRLLEHLSNIQGRIEFTDEPDAFFSLPRPACKVSFRTLVHAVMKRLVTELQRHPELQDAPLSDGCGATGDATTEASGPVGTVLINSSVAELAAKPVLPVWRSVVRPHEVITDQATTLEGEEQKEIEAKNDSVHLEQQSAETNQPDTSPTDDELDDNNVFRLDVDPGYGVPDDDDQHYLISGIYRHQLIPVMHQDKDLSKKSSYIATETYNLISKILLKLPITETNWGTLSPYISFLAKCIPCTGIQKVHLPSTMPHVCICFLAAAGCSFLYGQRKTARTIALALNKTAIKHPETEVFSIKGIAQGISEEKISILPININGDQPLLYKGETYFDNSDGRCFSLFLFFDKYMRWSTSILI</sequence>
<dbReference type="PANTHER" id="PTHR44464">
    <property type="entry name" value="WD REPEAT-CONTAINING PROTEIN 17"/>
    <property type="match status" value="1"/>
</dbReference>
<evidence type="ECO:0000313" key="2">
    <source>
        <dbReference type="EMBL" id="KWX13674.1"/>
    </source>
</evidence>
<dbReference type="EMBL" id="JXTI01000060">
    <property type="protein sequence ID" value="KWX13674.1"/>
    <property type="molecule type" value="Genomic_DNA"/>
</dbReference>
<feature type="compositionally biased region" description="Basic and acidic residues" evidence="1">
    <location>
        <begin position="75"/>
        <end position="86"/>
    </location>
</feature>
<feature type="compositionally biased region" description="Polar residues" evidence="1">
    <location>
        <begin position="1792"/>
        <end position="1805"/>
    </location>
</feature>
<dbReference type="SUPFAM" id="SSF50978">
    <property type="entry name" value="WD40 repeat-like"/>
    <property type="match status" value="3"/>
</dbReference>
<feature type="compositionally biased region" description="Polar residues" evidence="1">
    <location>
        <begin position="58"/>
        <end position="67"/>
    </location>
</feature>